<keyword evidence="2" id="KW-0732">Signal</keyword>
<organism evidence="3 4">
    <name type="scientific">Microbacterium schleiferi</name>
    <dbReference type="NCBI Taxonomy" id="69362"/>
    <lineage>
        <taxon>Bacteria</taxon>
        <taxon>Bacillati</taxon>
        <taxon>Actinomycetota</taxon>
        <taxon>Actinomycetes</taxon>
        <taxon>Micrococcales</taxon>
        <taxon>Microbacteriaceae</taxon>
        <taxon>Microbacterium</taxon>
    </lineage>
</organism>
<evidence type="ECO:0000256" key="2">
    <source>
        <dbReference type="SAM" id="SignalP"/>
    </source>
</evidence>
<dbReference type="PROSITE" id="PS51257">
    <property type="entry name" value="PROKAR_LIPOPROTEIN"/>
    <property type="match status" value="1"/>
</dbReference>
<dbReference type="Proteomes" id="UP000594480">
    <property type="component" value="Chromosome"/>
</dbReference>
<evidence type="ECO:0000313" key="4">
    <source>
        <dbReference type="Proteomes" id="UP000594480"/>
    </source>
</evidence>
<dbReference type="KEGG" id="msf:IT882_02950"/>
<feature type="signal peptide" evidence="2">
    <location>
        <begin position="1"/>
        <end position="32"/>
    </location>
</feature>
<proteinExistence type="predicted"/>
<feature type="region of interest" description="Disordered" evidence="1">
    <location>
        <begin position="34"/>
        <end position="58"/>
    </location>
</feature>
<gene>
    <name evidence="3" type="ORF">IT882_02950</name>
</gene>
<dbReference type="RefSeq" id="WP_195693102.1">
    <property type="nucleotide sequence ID" value="NZ_CP064760.1"/>
</dbReference>
<dbReference type="AlphaFoldDB" id="A0A7S8MYN6"/>
<dbReference type="EMBL" id="CP064760">
    <property type="protein sequence ID" value="QPE05083.1"/>
    <property type="molecule type" value="Genomic_DNA"/>
</dbReference>
<protein>
    <submittedName>
        <fullName evidence="3">Uncharacterized protein</fullName>
    </submittedName>
</protein>
<accession>A0A7S8MYN6</accession>
<feature type="compositionally biased region" description="Low complexity" evidence="1">
    <location>
        <begin position="34"/>
        <end position="48"/>
    </location>
</feature>
<evidence type="ECO:0000256" key="1">
    <source>
        <dbReference type="SAM" id="MobiDB-lite"/>
    </source>
</evidence>
<reference evidence="3 4" key="1">
    <citation type="submission" date="2020-11" db="EMBL/GenBank/DDBJ databases">
        <title>Amino acid is mineralized and recycled by bacteria in oceanic microbiome.</title>
        <authorList>
            <person name="Zheng L.Y."/>
        </authorList>
    </citation>
    <scope>NUCLEOTIDE SEQUENCE [LARGE SCALE GENOMIC DNA]</scope>
    <source>
        <strain evidence="3 4">A32-1</strain>
    </source>
</reference>
<feature type="chain" id="PRO_5038774839" evidence="2">
    <location>
        <begin position="33"/>
        <end position="255"/>
    </location>
</feature>
<keyword evidence="4" id="KW-1185">Reference proteome</keyword>
<evidence type="ECO:0000313" key="3">
    <source>
        <dbReference type="EMBL" id="QPE05083.1"/>
    </source>
</evidence>
<name>A0A7S8MYN6_9MICO</name>
<sequence>MNDGRGIHRGMLIGALVAASVVLAGCAGQAMGAPASTATPTVSATSSPDGVSGTGPTGFPGVDFPLEAGARSVSVEFACSSGAYSVELSDSMMLGQAPVSGECAAGTATLTWPITERTTETLSVTVAEGVDWTAVPTFSDESFATDATIAADCEQFGPIYSAFMNADQGYTFYGELDADHWAARVDEASAELGSLAGSAQSELRESFERLVPLVSARADQVGQVMHPDLDGPLSAINAACNANQTPLIVQGEFGG</sequence>